<evidence type="ECO:0000256" key="1">
    <source>
        <dbReference type="ARBA" id="ARBA00004123"/>
    </source>
</evidence>
<keyword evidence="2" id="KW-0597">Phosphoprotein</keyword>
<evidence type="ECO:0000313" key="7">
    <source>
        <dbReference type="EMBL" id="WVN88606.1"/>
    </source>
</evidence>
<dbReference type="PANTHER" id="PTHR15263:SF1">
    <property type="entry name" value="NF-KAPPA-B INHIBITOR-LIKE PROTEIN 1"/>
    <property type="match status" value="1"/>
</dbReference>
<accession>A0A1E3IEC2</accession>
<feature type="compositionally biased region" description="Basic and acidic residues" evidence="6">
    <location>
        <begin position="37"/>
        <end position="49"/>
    </location>
</feature>
<dbReference type="Proteomes" id="UP000094043">
    <property type="component" value="Chromosome 4"/>
</dbReference>
<evidence type="ECO:0000256" key="4">
    <source>
        <dbReference type="ARBA" id="ARBA00023043"/>
    </source>
</evidence>
<dbReference type="VEuPathDB" id="FungiDB:L203_03682"/>
<reference evidence="7" key="2">
    <citation type="journal article" date="2022" name="Elife">
        <title>Obligate sexual reproduction of a homothallic fungus closely related to the Cryptococcus pathogenic species complex.</title>
        <authorList>
            <person name="Passer A.R."/>
            <person name="Clancey S.A."/>
            <person name="Shea T."/>
            <person name="David-Palma M."/>
            <person name="Averette A.F."/>
            <person name="Boekhout T."/>
            <person name="Porcel B.M."/>
            <person name="Nowrousian M."/>
            <person name="Cuomo C.A."/>
            <person name="Sun S."/>
            <person name="Heitman J."/>
            <person name="Coelho M.A."/>
        </authorList>
    </citation>
    <scope>NUCLEOTIDE SEQUENCE</scope>
    <source>
        <strain evidence="7">CBS 7841</strain>
    </source>
</reference>
<comment type="subcellular location">
    <subcellularLocation>
        <location evidence="1">Nucleus</location>
    </subcellularLocation>
</comment>
<reference evidence="7" key="3">
    <citation type="submission" date="2024-01" db="EMBL/GenBank/DDBJ databases">
        <authorList>
            <person name="Coelho M.A."/>
            <person name="David-Palma M."/>
            <person name="Shea T."/>
            <person name="Sun S."/>
            <person name="Cuomo C.A."/>
            <person name="Heitman J."/>
        </authorList>
    </citation>
    <scope>NUCLEOTIDE SEQUENCE</scope>
    <source>
        <strain evidence="7">CBS 7841</strain>
    </source>
</reference>
<feature type="region of interest" description="Disordered" evidence="6">
    <location>
        <begin position="221"/>
        <end position="289"/>
    </location>
</feature>
<keyword evidence="5" id="KW-0539">Nucleus</keyword>
<dbReference type="GO" id="GO:0005634">
    <property type="term" value="C:nucleus"/>
    <property type="evidence" value="ECO:0007669"/>
    <property type="project" value="UniProtKB-SubCell"/>
</dbReference>
<evidence type="ECO:0000256" key="6">
    <source>
        <dbReference type="SAM" id="MobiDB-lite"/>
    </source>
</evidence>
<evidence type="ECO:0000256" key="3">
    <source>
        <dbReference type="ARBA" id="ARBA00022737"/>
    </source>
</evidence>
<name>A0A1E3IEC2_9TREE</name>
<dbReference type="OrthoDB" id="412109at2759"/>
<organism evidence="7 8">
    <name type="scientific">Cryptococcus depauperatus CBS 7841</name>
    <dbReference type="NCBI Taxonomy" id="1295531"/>
    <lineage>
        <taxon>Eukaryota</taxon>
        <taxon>Fungi</taxon>
        <taxon>Dikarya</taxon>
        <taxon>Basidiomycota</taxon>
        <taxon>Agaricomycotina</taxon>
        <taxon>Tremellomycetes</taxon>
        <taxon>Tremellales</taxon>
        <taxon>Cryptococcaceae</taxon>
        <taxon>Cryptococcus</taxon>
    </lineage>
</organism>
<keyword evidence="3" id="KW-0677">Repeat</keyword>
<dbReference type="InterPro" id="IPR038753">
    <property type="entry name" value="NFKBIL1"/>
</dbReference>
<protein>
    <submittedName>
        <fullName evidence="7">Uncharacterized protein</fullName>
    </submittedName>
</protein>
<feature type="compositionally biased region" description="Basic and acidic residues" evidence="6">
    <location>
        <begin position="221"/>
        <end position="273"/>
    </location>
</feature>
<dbReference type="GeneID" id="91088027"/>
<feature type="region of interest" description="Disordered" evidence="6">
    <location>
        <begin position="37"/>
        <end position="94"/>
    </location>
</feature>
<keyword evidence="4" id="KW-0040">ANK repeat</keyword>
<dbReference type="EMBL" id="CP143787">
    <property type="protein sequence ID" value="WVN88606.1"/>
    <property type="molecule type" value="Genomic_DNA"/>
</dbReference>
<evidence type="ECO:0000256" key="2">
    <source>
        <dbReference type="ARBA" id="ARBA00022553"/>
    </source>
</evidence>
<gene>
    <name evidence="7" type="ORF">L203_103817</name>
</gene>
<dbReference type="GO" id="GO:0043124">
    <property type="term" value="P:negative regulation of canonical NF-kappaB signal transduction"/>
    <property type="evidence" value="ECO:0007669"/>
    <property type="project" value="InterPro"/>
</dbReference>
<dbReference type="PANTHER" id="PTHR15263">
    <property type="entry name" value="I-KAPPA-B-LIKE PROTEIN IKBL"/>
    <property type="match status" value="1"/>
</dbReference>
<proteinExistence type="predicted"/>
<evidence type="ECO:0000313" key="8">
    <source>
        <dbReference type="Proteomes" id="UP000094043"/>
    </source>
</evidence>
<reference evidence="7" key="1">
    <citation type="submission" date="2016-06" db="EMBL/GenBank/DDBJ databases">
        <authorList>
            <person name="Cuomo C."/>
            <person name="Litvintseva A."/>
            <person name="Heitman J."/>
            <person name="Chen Y."/>
            <person name="Sun S."/>
            <person name="Springer D."/>
            <person name="Dromer F."/>
            <person name="Young S."/>
            <person name="Zeng Q."/>
            <person name="Chapman S."/>
            <person name="Gujja S."/>
            <person name="Saif S."/>
            <person name="Birren B."/>
        </authorList>
    </citation>
    <scope>NUCLEOTIDE SEQUENCE</scope>
    <source>
        <strain evidence="7">CBS 7841</strain>
    </source>
</reference>
<dbReference type="RefSeq" id="XP_066069306.1">
    <property type="nucleotide sequence ID" value="XM_066213209.1"/>
</dbReference>
<keyword evidence="8" id="KW-1185">Reference proteome</keyword>
<evidence type="ECO:0000256" key="5">
    <source>
        <dbReference type="ARBA" id="ARBA00023242"/>
    </source>
</evidence>
<dbReference type="AlphaFoldDB" id="A0A1E3IEC2"/>
<dbReference type="KEGG" id="cdep:91088027"/>
<sequence>MSMDNPVDLTDDYEVRPSRIKLKTTKTEKAGKIYRREQRRFCREQERISRANGYALSPPRKRGQSESISPPRNRPRQPPNQYEQEHDQGEWMGGYARRAREEQEEREWEEKIKWMTDEAEHDPFGDYPTFGYAGSSAGVHIPSRWREAAAGPPFPSFGPPFGLFGRMPQTFPQFGHNLHSHYAAGSFPAGVPSLGSMTEEEYTTFIREGLYAKQHASELREAERRRQKMQEREIKREKMREQRERAEAKWRYQQEKEEYERRRQRAEAREAKDRPRRAHSAPAGTNDPARYSARWTSLLDVGGEVEATSLKFSDIPWPINHLLSPQDTINKVTLSNVKAFLQAVSLESREDLKKVVREALRNFHPDRFHSRTLNRVRGDEKELVKEGVEKVCRVLNDLVKEVR</sequence>